<proteinExistence type="predicted"/>
<evidence type="ECO:0000313" key="1">
    <source>
        <dbReference type="EMBL" id="KAG5456500.1"/>
    </source>
</evidence>
<organism evidence="1 2">
    <name type="scientific">Olpidium bornovanus</name>
    <dbReference type="NCBI Taxonomy" id="278681"/>
    <lineage>
        <taxon>Eukaryota</taxon>
        <taxon>Fungi</taxon>
        <taxon>Fungi incertae sedis</taxon>
        <taxon>Olpidiomycota</taxon>
        <taxon>Olpidiomycotina</taxon>
        <taxon>Olpidiomycetes</taxon>
        <taxon>Olpidiales</taxon>
        <taxon>Olpidiaceae</taxon>
        <taxon>Olpidium</taxon>
    </lineage>
</organism>
<name>A0A8H8DFF8_9FUNG</name>
<dbReference type="Proteomes" id="UP000673691">
    <property type="component" value="Unassembled WGS sequence"/>
</dbReference>
<keyword evidence="2" id="KW-1185">Reference proteome</keyword>
<sequence>MISARAPFAKIGGTISTSLTPSNPTLRGHWLAEFSTHHGRQQPFVQRFPTFVVEIGRPEFVAHNGVPGFKDGPEVAPSKEGRVVPTKINCPGHLHVGEHELAAGGADGLHIHDIELSH</sequence>
<comment type="caution">
    <text evidence="1">The sequence shown here is derived from an EMBL/GenBank/DDBJ whole genome shotgun (WGS) entry which is preliminary data.</text>
</comment>
<gene>
    <name evidence="1" type="ORF">BJ554DRAFT_3743</name>
</gene>
<dbReference type="AlphaFoldDB" id="A0A8H8DFF8"/>
<dbReference type="EMBL" id="JAEFCI010011633">
    <property type="protein sequence ID" value="KAG5456500.1"/>
    <property type="molecule type" value="Genomic_DNA"/>
</dbReference>
<accession>A0A8H8DFF8</accession>
<protein>
    <submittedName>
        <fullName evidence="1">Uncharacterized protein</fullName>
    </submittedName>
</protein>
<reference evidence="1 2" key="1">
    <citation type="journal article" name="Sci. Rep.">
        <title>Genome-scale phylogenetic analyses confirm Olpidium as the closest living zoosporic fungus to the non-flagellated, terrestrial fungi.</title>
        <authorList>
            <person name="Chang Y."/>
            <person name="Rochon D."/>
            <person name="Sekimoto S."/>
            <person name="Wang Y."/>
            <person name="Chovatia M."/>
            <person name="Sandor L."/>
            <person name="Salamov A."/>
            <person name="Grigoriev I.V."/>
            <person name="Stajich J.E."/>
            <person name="Spatafora J.W."/>
        </authorList>
    </citation>
    <scope>NUCLEOTIDE SEQUENCE [LARGE SCALE GENOMIC DNA]</scope>
    <source>
        <strain evidence="1">S191</strain>
    </source>
</reference>
<evidence type="ECO:0000313" key="2">
    <source>
        <dbReference type="Proteomes" id="UP000673691"/>
    </source>
</evidence>